<evidence type="ECO:0000313" key="1">
    <source>
        <dbReference type="EMBL" id="RHN64590.1"/>
    </source>
</evidence>
<organism evidence="1">
    <name type="scientific">Medicago truncatula</name>
    <name type="common">Barrel medic</name>
    <name type="synonym">Medicago tribuloides</name>
    <dbReference type="NCBI Taxonomy" id="3880"/>
    <lineage>
        <taxon>Eukaryota</taxon>
        <taxon>Viridiplantae</taxon>
        <taxon>Streptophyta</taxon>
        <taxon>Embryophyta</taxon>
        <taxon>Tracheophyta</taxon>
        <taxon>Spermatophyta</taxon>
        <taxon>Magnoliopsida</taxon>
        <taxon>eudicotyledons</taxon>
        <taxon>Gunneridae</taxon>
        <taxon>Pentapetalae</taxon>
        <taxon>rosids</taxon>
        <taxon>fabids</taxon>
        <taxon>Fabales</taxon>
        <taxon>Fabaceae</taxon>
        <taxon>Papilionoideae</taxon>
        <taxon>50 kb inversion clade</taxon>
        <taxon>NPAAA clade</taxon>
        <taxon>Hologalegina</taxon>
        <taxon>IRL clade</taxon>
        <taxon>Trifolieae</taxon>
        <taxon>Medicago</taxon>
    </lineage>
</organism>
<dbReference type="Gramene" id="rna27418">
    <property type="protein sequence ID" value="RHN64590.1"/>
    <property type="gene ID" value="gene27418"/>
</dbReference>
<accession>A0A396IG46</accession>
<protein>
    <submittedName>
        <fullName evidence="1">Uncharacterized protein</fullName>
    </submittedName>
</protein>
<dbReference type="AlphaFoldDB" id="A0A396IG46"/>
<dbReference type="Proteomes" id="UP000265566">
    <property type="component" value="Chromosome 4"/>
</dbReference>
<comment type="caution">
    <text evidence="1">The sequence shown here is derived from an EMBL/GenBank/DDBJ whole genome shotgun (WGS) entry which is preliminary data.</text>
</comment>
<gene>
    <name evidence="1" type="ORF">MtrunA17_Chr4g0070701</name>
</gene>
<sequence>MLSKKFLREGETVAASATSGEIIEAVNAAAVKPVTIFSFKDAFTTNLAAATDFDGFRVNGAFKNA</sequence>
<name>A0A396IG46_MEDTR</name>
<dbReference type="EMBL" id="PSQE01000004">
    <property type="protein sequence ID" value="RHN64590.1"/>
    <property type="molecule type" value="Genomic_DNA"/>
</dbReference>
<reference evidence="1" key="1">
    <citation type="journal article" date="2018" name="Nat. Plants">
        <title>Whole-genome landscape of Medicago truncatula symbiotic genes.</title>
        <authorList>
            <person name="Pecrix Y."/>
            <person name="Gamas P."/>
            <person name="Carrere S."/>
        </authorList>
    </citation>
    <scope>NUCLEOTIDE SEQUENCE</scope>
    <source>
        <tissue evidence="1">Leaves</tissue>
    </source>
</reference>
<proteinExistence type="predicted"/>